<keyword evidence="3" id="KW-1185">Reference proteome</keyword>
<dbReference type="Proteomes" id="UP001280121">
    <property type="component" value="Unassembled WGS sequence"/>
</dbReference>
<dbReference type="PANTHER" id="PTHR33116:SF78">
    <property type="entry name" value="OS12G0587133 PROTEIN"/>
    <property type="match status" value="1"/>
</dbReference>
<dbReference type="Pfam" id="PF13966">
    <property type="entry name" value="zf-RVT"/>
    <property type="match status" value="1"/>
</dbReference>
<dbReference type="EMBL" id="JANJYI010000006">
    <property type="protein sequence ID" value="KAK2644797.1"/>
    <property type="molecule type" value="Genomic_DNA"/>
</dbReference>
<protein>
    <recommendedName>
        <fullName evidence="1">Reverse transcriptase zinc-binding domain-containing protein</fullName>
    </recommendedName>
</protein>
<name>A0AAD9TZ42_9ROSI</name>
<dbReference type="PANTHER" id="PTHR33116">
    <property type="entry name" value="REVERSE TRANSCRIPTASE ZINC-BINDING DOMAIN-CONTAINING PROTEIN-RELATED-RELATED"/>
    <property type="match status" value="1"/>
</dbReference>
<evidence type="ECO:0000313" key="2">
    <source>
        <dbReference type="EMBL" id="KAK2644797.1"/>
    </source>
</evidence>
<dbReference type="AlphaFoldDB" id="A0AAD9TZ42"/>
<feature type="domain" description="Reverse transcriptase zinc-binding" evidence="1">
    <location>
        <begin position="390"/>
        <end position="473"/>
    </location>
</feature>
<evidence type="ECO:0000259" key="1">
    <source>
        <dbReference type="Pfam" id="PF13966"/>
    </source>
</evidence>
<dbReference type="InterPro" id="IPR026960">
    <property type="entry name" value="RVT-Znf"/>
</dbReference>
<proteinExistence type="predicted"/>
<accession>A0AAD9TZ42</accession>
<evidence type="ECO:0000313" key="3">
    <source>
        <dbReference type="Proteomes" id="UP001280121"/>
    </source>
</evidence>
<comment type="caution">
    <text evidence="2">The sequence shown here is derived from an EMBL/GenBank/DDBJ whole genome shotgun (WGS) entry which is preliminary data.</text>
</comment>
<sequence length="543" mass="63203">MNLVRKVWIIPFIGRPPQVAIGKLKNIKKTLKSCNWKVFDDLNSDISKKSTELRFVYSQMFYMDLVSFDSAHIDEVISIVDDFVPSLISQEENSLLVVIPSADVIHDAVFAMDALSSPRPDGFNGHFFQCCWVIVGRDMILVIQDYFHSGVVAPGLNSNFIVLLPKMKDSIMVDQFRPIVLDKTLSKFSKWKGKSLSLAGRATLIRSVINVSFFHSFMVYKWSVFLTKMVTKKIINFLWTGSYDECKLVRVAWNRCCRPYAHGGLGLKDLTLLNDSLLRKLTWKLITLNNFAFTFFTREDGIWLIGEDSKKDFWRDNWLGVPILDLLEIPDFLATHLQDRVSDFIRDGKWILDDHFRARFSDLYFWIDRIGISSVTDYLVWSHARDGIVSCKAAYSRMFHDIPQVPWWRYVWSRYIPPSRSVLTWQFLLDRLPTDDRLYMSGFHLTSRCSVCRASSESMDHLFPKCPLATTFWEAVFSAFQRYVSADTWGSFFKQTMSVSFSAQLRILWRDVIHAVVWSVWYSRNQWIFEGKYADFRAALSLV</sequence>
<organism evidence="2 3">
    <name type="scientific">Dipteronia dyeriana</name>
    <dbReference type="NCBI Taxonomy" id="168575"/>
    <lineage>
        <taxon>Eukaryota</taxon>
        <taxon>Viridiplantae</taxon>
        <taxon>Streptophyta</taxon>
        <taxon>Embryophyta</taxon>
        <taxon>Tracheophyta</taxon>
        <taxon>Spermatophyta</taxon>
        <taxon>Magnoliopsida</taxon>
        <taxon>eudicotyledons</taxon>
        <taxon>Gunneridae</taxon>
        <taxon>Pentapetalae</taxon>
        <taxon>rosids</taxon>
        <taxon>malvids</taxon>
        <taxon>Sapindales</taxon>
        <taxon>Sapindaceae</taxon>
        <taxon>Hippocastanoideae</taxon>
        <taxon>Acereae</taxon>
        <taxon>Dipteronia</taxon>
    </lineage>
</organism>
<gene>
    <name evidence="2" type="ORF">Ddye_019992</name>
</gene>
<reference evidence="2" key="1">
    <citation type="journal article" date="2023" name="Plant J.">
        <title>Genome sequences and population genomics provide insights into the demographic history, inbreeding, and mutation load of two 'living fossil' tree species of Dipteronia.</title>
        <authorList>
            <person name="Feng Y."/>
            <person name="Comes H.P."/>
            <person name="Chen J."/>
            <person name="Zhu S."/>
            <person name="Lu R."/>
            <person name="Zhang X."/>
            <person name="Li P."/>
            <person name="Qiu J."/>
            <person name="Olsen K.M."/>
            <person name="Qiu Y."/>
        </authorList>
    </citation>
    <scope>NUCLEOTIDE SEQUENCE</scope>
    <source>
        <strain evidence="2">KIB01</strain>
    </source>
</reference>